<evidence type="ECO:0000313" key="14">
    <source>
        <dbReference type="Proteomes" id="UP000038830"/>
    </source>
</evidence>
<feature type="transmembrane region" description="Helical" evidence="11">
    <location>
        <begin position="73"/>
        <end position="96"/>
    </location>
</feature>
<dbReference type="EMBL" id="CDQK01000005">
    <property type="protein sequence ID" value="CEP23771.1"/>
    <property type="molecule type" value="Genomic_DNA"/>
</dbReference>
<evidence type="ECO:0000256" key="6">
    <source>
        <dbReference type="ARBA" id="ARBA00023139"/>
    </source>
</evidence>
<comment type="similarity">
    <text evidence="9">Belongs to the DHHC palmitoyltransferase family. ERF2/ZDHHC9 subfamily.</text>
</comment>
<dbReference type="GO" id="GO:0006612">
    <property type="term" value="P:protein targeting to membrane"/>
    <property type="evidence" value="ECO:0007669"/>
    <property type="project" value="TreeGrafter"/>
</dbReference>
<feature type="domain" description="Palmitoyltransferase DHHC" evidence="12">
    <location>
        <begin position="164"/>
        <end position="282"/>
    </location>
</feature>
<evidence type="ECO:0000256" key="1">
    <source>
        <dbReference type="ARBA" id="ARBA00004477"/>
    </source>
</evidence>
<evidence type="ECO:0000256" key="9">
    <source>
        <dbReference type="ARBA" id="ARBA00023463"/>
    </source>
</evidence>
<feature type="transmembrane region" description="Helical" evidence="11">
    <location>
        <begin position="102"/>
        <end position="119"/>
    </location>
</feature>
<comment type="subcellular location">
    <subcellularLocation>
        <location evidence="1">Endoplasmic reticulum membrane</location>
        <topology evidence="1">Multi-pass membrane protein</topology>
    </subcellularLocation>
</comment>
<evidence type="ECO:0000256" key="3">
    <source>
        <dbReference type="ARBA" id="ARBA00022692"/>
    </source>
</evidence>
<evidence type="ECO:0000256" key="5">
    <source>
        <dbReference type="ARBA" id="ARBA00023136"/>
    </source>
</evidence>
<dbReference type="GO" id="GO:0019706">
    <property type="term" value="F:protein-cysteine S-palmitoyltransferase activity"/>
    <property type="evidence" value="ECO:0007669"/>
    <property type="project" value="UniProtKB-EC"/>
</dbReference>
<evidence type="ECO:0000256" key="2">
    <source>
        <dbReference type="ARBA" id="ARBA00022679"/>
    </source>
</evidence>
<gene>
    <name evidence="13" type="primary">ERF2</name>
    <name evidence="13" type="ORF">BN1211_4428</name>
</gene>
<feature type="transmembrane region" description="Helical" evidence="11">
    <location>
        <begin position="206"/>
        <end position="226"/>
    </location>
</feature>
<evidence type="ECO:0000313" key="13">
    <source>
        <dbReference type="EMBL" id="CEP23771.1"/>
    </source>
</evidence>
<evidence type="ECO:0000259" key="12">
    <source>
        <dbReference type="Pfam" id="PF01529"/>
    </source>
</evidence>
<proteinExistence type="inferred from homology"/>
<evidence type="ECO:0000256" key="10">
    <source>
        <dbReference type="ARBA" id="ARBA00048048"/>
    </source>
</evidence>
<feature type="transmembrane region" description="Helical" evidence="11">
    <location>
        <begin position="246"/>
        <end position="273"/>
    </location>
</feature>
<dbReference type="InterPro" id="IPR001594">
    <property type="entry name" value="Palmitoyltrfase_DHHC"/>
</dbReference>
<keyword evidence="5 11" id="KW-0472">Membrane</keyword>
<dbReference type="PROSITE" id="PS50216">
    <property type="entry name" value="DHHC"/>
    <property type="match status" value="1"/>
</dbReference>
<dbReference type="GO" id="GO:0005794">
    <property type="term" value="C:Golgi apparatus"/>
    <property type="evidence" value="ECO:0007669"/>
    <property type="project" value="TreeGrafter"/>
</dbReference>
<keyword evidence="4 11" id="KW-1133">Transmembrane helix</keyword>
<dbReference type="PANTHER" id="PTHR22883">
    <property type="entry name" value="ZINC FINGER DHHC DOMAIN CONTAINING PROTEIN"/>
    <property type="match status" value="1"/>
</dbReference>
<comment type="domain">
    <text evidence="11">The DHHC domain is required for palmitoyltransferase activity.</text>
</comment>
<name>A0A0H5C6P8_CYBJN</name>
<dbReference type="GO" id="GO:0005789">
    <property type="term" value="C:endoplasmic reticulum membrane"/>
    <property type="evidence" value="ECO:0007669"/>
    <property type="project" value="UniProtKB-SubCell"/>
</dbReference>
<dbReference type="InterPro" id="IPR039859">
    <property type="entry name" value="PFA4/ZDH16/20/ERF2-like"/>
</dbReference>
<protein>
    <recommendedName>
        <fullName evidence="11">Palmitoyltransferase</fullName>
        <ecNumber evidence="11">2.3.1.225</ecNumber>
    </recommendedName>
</protein>
<evidence type="ECO:0000256" key="8">
    <source>
        <dbReference type="ARBA" id="ARBA00023315"/>
    </source>
</evidence>
<organism evidence="13 14">
    <name type="scientific">Cyberlindnera jadinii (strain ATCC 18201 / CBS 1600 / BCRC 20928 / JCM 3617 / NBRC 0987 / NRRL Y-1542)</name>
    <name type="common">Torula yeast</name>
    <name type="synonym">Candida utilis</name>
    <dbReference type="NCBI Taxonomy" id="983966"/>
    <lineage>
        <taxon>Eukaryota</taxon>
        <taxon>Fungi</taxon>
        <taxon>Dikarya</taxon>
        <taxon>Ascomycota</taxon>
        <taxon>Saccharomycotina</taxon>
        <taxon>Saccharomycetes</taxon>
        <taxon>Phaffomycetales</taxon>
        <taxon>Phaffomycetaceae</taxon>
        <taxon>Cyberlindnera</taxon>
    </lineage>
</organism>
<reference evidence="14" key="1">
    <citation type="journal article" date="2015" name="J. Biotechnol.">
        <title>The structure of the Cyberlindnera jadinii genome and its relation to Candida utilis analyzed by the occurrence of single nucleotide polymorphisms.</title>
        <authorList>
            <person name="Rupp O."/>
            <person name="Brinkrolf K."/>
            <person name="Buerth C."/>
            <person name="Kunigo M."/>
            <person name="Schneider J."/>
            <person name="Jaenicke S."/>
            <person name="Goesmann A."/>
            <person name="Puehler A."/>
            <person name="Jaeger K.-E."/>
            <person name="Ernst J.F."/>
        </authorList>
    </citation>
    <scope>NUCLEOTIDE SEQUENCE [LARGE SCALE GENOMIC DNA]</scope>
    <source>
        <strain evidence="14">ATCC 18201 / CBS 1600 / BCRC 20928 / JCM 3617 / NBRC 0987 / NRRL Y-1542</strain>
    </source>
</reference>
<comment type="catalytic activity">
    <reaction evidence="10 11">
        <text>L-cysteinyl-[protein] + hexadecanoyl-CoA = S-hexadecanoyl-L-cysteinyl-[protein] + CoA</text>
        <dbReference type="Rhea" id="RHEA:36683"/>
        <dbReference type="Rhea" id="RHEA-COMP:10131"/>
        <dbReference type="Rhea" id="RHEA-COMP:11032"/>
        <dbReference type="ChEBI" id="CHEBI:29950"/>
        <dbReference type="ChEBI" id="CHEBI:57287"/>
        <dbReference type="ChEBI" id="CHEBI:57379"/>
        <dbReference type="ChEBI" id="CHEBI:74151"/>
        <dbReference type="EC" id="2.3.1.225"/>
    </reaction>
</comment>
<keyword evidence="7" id="KW-0449">Lipoprotein</keyword>
<evidence type="ECO:0000256" key="7">
    <source>
        <dbReference type="ARBA" id="ARBA00023288"/>
    </source>
</evidence>
<dbReference type="PANTHER" id="PTHR22883:SF43">
    <property type="entry name" value="PALMITOYLTRANSFERASE APP"/>
    <property type="match status" value="1"/>
</dbReference>
<evidence type="ECO:0000256" key="4">
    <source>
        <dbReference type="ARBA" id="ARBA00022989"/>
    </source>
</evidence>
<evidence type="ECO:0000256" key="11">
    <source>
        <dbReference type="RuleBase" id="RU079119"/>
    </source>
</evidence>
<dbReference type="EC" id="2.3.1.225" evidence="11"/>
<keyword evidence="2 11" id="KW-0808">Transferase</keyword>
<sequence>MEENDRKPWFIRLVEWLVTFPDERRSQNGDGDGDGDDGRDYTDVRRNYQVWNSKSQVFVMGGRFRTLKRSLRGWITFSCCIIPFVLFCIFEASWWWHKISPGVVITFVYSWILCTASFIKASTRDPGFVPHNVHLTEDPYNIPEEYRNVISLPCSTSKKGVQVRYCLTCRSWRMPRTFHCSKCDQCISIHDHHCVWITNCVGERNYAYFFAFLVFAVFSSTYLIVLEYVRLFYNDDVDTTLSNTPVTLLILIMAHITILYPLLLLILHVSLIAKGQTTREYLRTWKIHRYDNPFSMGNILKNSVYALCKPRGYSAVSSRARYEPGDVRFRRFDS</sequence>
<accession>A0A0H5C6P8</accession>
<dbReference type="AlphaFoldDB" id="A0A0H5C6P8"/>
<keyword evidence="6" id="KW-0564">Palmitate</keyword>
<keyword evidence="8 11" id="KW-0012">Acyltransferase</keyword>
<keyword evidence="3 11" id="KW-0812">Transmembrane</keyword>
<dbReference type="Proteomes" id="UP000038830">
    <property type="component" value="Unassembled WGS sequence"/>
</dbReference>
<dbReference type="Pfam" id="PF01529">
    <property type="entry name" value="DHHC"/>
    <property type="match status" value="1"/>
</dbReference>